<dbReference type="GO" id="GO:0016197">
    <property type="term" value="P:endosomal transport"/>
    <property type="evidence" value="ECO:0007669"/>
    <property type="project" value="TreeGrafter"/>
</dbReference>
<feature type="domain" description="Methyltransferase FkbM" evidence="1">
    <location>
        <begin position="132"/>
        <end position="283"/>
    </location>
</feature>
<dbReference type="GO" id="GO:0031902">
    <property type="term" value="C:late endosome membrane"/>
    <property type="evidence" value="ECO:0007669"/>
    <property type="project" value="TreeGrafter"/>
</dbReference>
<dbReference type="GO" id="GO:0005886">
    <property type="term" value="C:plasma membrane"/>
    <property type="evidence" value="ECO:0007669"/>
    <property type="project" value="TreeGrafter"/>
</dbReference>
<evidence type="ECO:0000313" key="2">
    <source>
        <dbReference type="EMBL" id="CAD7601800.1"/>
    </source>
</evidence>
<dbReference type="GO" id="GO:0006888">
    <property type="term" value="P:endoplasmic reticulum to Golgi vesicle-mediated transport"/>
    <property type="evidence" value="ECO:0007669"/>
    <property type="project" value="TreeGrafter"/>
</dbReference>
<dbReference type="PANTHER" id="PTHR34009">
    <property type="entry name" value="PROTEIN STAR"/>
    <property type="match status" value="1"/>
</dbReference>
<dbReference type="PANTHER" id="PTHR34009:SF2">
    <property type="entry name" value="PROTEIN STAR"/>
    <property type="match status" value="1"/>
</dbReference>
<dbReference type="EMBL" id="OE842922">
    <property type="protein sequence ID" value="CAD7601800.1"/>
    <property type="molecule type" value="Genomic_DNA"/>
</dbReference>
<dbReference type="GO" id="GO:0005794">
    <property type="term" value="C:Golgi apparatus"/>
    <property type="evidence" value="ECO:0007669"/>
    <property type="project" value="TreeGrafter"/>
</dbReference>
<name>A0A7R9K4Y0_TIMGE</name>
<proteinExistence type="predicted"/>
<protein>
    <recommendedName>
        <fullName evidence="1">Methyltransferase FkbM domain-containing protein</fullName>
    </recommendedName>
</protein>
<dbReference type="InterPro" id="IPR006342">
    <property type="entry name" value="FkbM_mtfrase"/>
</dbReference>
<dbReference type="GO" id="GO:0005789">
    <property type="term" value="C:endoplasmic reticulum membrane"/>
    <property type="evidence" value="ECO:0007669"/>
    <property type="project" value="TreeGrafter"/>
</dbReference>
<reference evidence="2" key="1">
    <citation type="submission" date="2020-11" db="EMBL/GenBank/DDBJ databases">
        <authorList>
            <person name="Tran Van P."/>
        </authorList>
    </citation>
    <scope>NUCLEOTIDE SEQUENCE</scope>
</reference>
<sequence length="389" mass="44281">MNTYIHSNMFTKRNMLYLVVLLALFCIGIFTLHSQLLDSEERSHVFRTSSVLPEEIVKLYNYTEGYGDLNGPLVRQEDPRLVAKLATKFLIPPKHRDVPYHLEDPVVHDTSMGQAEKIMKLLNYKKNGFFIECGALDGETRSNTLVFERELGWNGLLIEADPFNFASMVTKNRKAYLSPSCLSIIVLPQYSKYYPASISVDPAGHSLSLYLQVSFQQLHNMGKISNSPVGQNKPGYVDVQCFPFYTYLLALNRTLIDYFSLDVEGNELDVLETIPFDKVDIQVRYWTGWTSRGDIGQGERPGEILDRVNVQGRYWTGWTSRGDIGQGGRPGEILDRTLSVEFVHVAKGKEYLQMFMEKKGYVVDSEVTHSDNLANDFIFIKSTLRALDP</sequence>
<dbReference type="InterPro" id="IPR053202">
    <property type="entry name" value="EGF_Rcpt_Signaling_Reg"/>
</dbReference>
<dbReference type="AlphaFoldDB" id="A0A7R9K4Y0"/>
<evidence type="ECO:0000259" key="1">
    <source>
        <dbReference type="Pfam" id="PF05050"/>
    </source>
</evidence>
<dbReference type="Gene3D" id="3.40.50.150">
    <property type="entry name" value="Vaccinia Virus protein VP39"/>
    <property type="match status" value="1"/>
</dbReference>
<organism evidence="2">
    <name type="scientific">Timema genevievae</name>
    <name type="common">Walking stick</name>
    <dbReference type="NCBI Taxonomy" id="629358"/>
    <lineage>
        <taxon>Eukaryota</taxon>
        <taxon>Metazoa</taxon>
        <taxon>Ecdysozoa</taxon>
        <taxon>Arthropoda</taxon>
        <taxon>Hexapoda</taxon>
        <taxon>Insecta</taxon>
        <taxon>Pterygota</taxon>
        <taxon>Neoptera</taxon>
        <taxon>Polyneoptera</taxon>
        <taxon>Phasmatodea</taxon>
        <taxon>Timematodea</taxon>
        <taxon>Timematoidea</taxon>
        <taxon>Timematidae</taxon>
        <taxon>Timema</taxon>
    </lineage>
</organism>
<dbReference type="InterPro" id="IPR029063">
    <property type="entry name" value="SAM-dependent_MTases_sf"/>
</dbReference>
<gene>
    <name evidence="2" type="ORF">TGEB3V08_LOCUS8071</name>
</gene>
<dbReference type="Pfam" id="PF05050">
    <property type="entry name" value="Methyltransf_21"/>
    <property type="match status" value="1"/>
</dbReference>
<accession>A0A7R9K4Y0</accession>